<dbReference type="SUPFAM" id="SSF56176">
    <property type="entry name" value="FAD-binding/transporter-associated domain-like"/>
    <property type="match status" value="1"/>
</dbReference>
<evidence type="ECO:0000256" key="6">
    <source>
        <dbReference type="SAM" id="MobiDB-lite"/>
    </source>
</evidence>
<feature type="domain" description="FAD-binding PCMH-type" evidence="7">
    <location>
        <begin position="16"/>
        <end position="186"/>
    </location>
</feature>
<dbReference type="AlphaFoldDB" id="A0A8H4PBA7"/>
<feature type="region of interest" description="Disordered" evidence="6">
    <location>
        <begin position="1"/>
        <end position="24"/>
    </location>
</feature>
<dbReference type="GO" id="GO:0016020">
    <property type="term" value="C:membrane"/>
    <property type="evidence" value="ECO:0007669"/>
    <property type="project" value="UniProtKB-SubCell"/>
</dbReference>
<dbReference type="InterPro" id="IPR040165">
    <property type="entry name" value="Diminuto-like"/>
</dbReference>
<keyword evidence="5" id="KW-0472">Membrane</keyword>
<accession>A0A8H4PBA7</accession>
<evidence type="ECO:0000256" key="2">
    <source>
        <dbReference type="ARBA" id="ARBA00012405"/>
    </source>
</evidence>
<comment type="caution">
    <text evidence="8">The sequence shown here is derived from an EMBL/GenBank/DDBJ whole genome shotgun (WGS) entry which is preliminary data.</text>
</comment>
<name>A0A8H4PBA7_9HYPO</name>
<evidence type="ECO:0000256" key="4">
    <source>
        <dbReference type="ARBA" id="ARBA00022989"/>
    </source>
</evidence>
<comment type="subcellular location">
    <subcellularLocation>
        <location evidence="1">Membrane</location>
        <topology evidence="1">Single-pass membrane protein</topology>
    </subcellularLocation>
</comment>
<evidence type="ECO:0000313" key="9">
    <source>
        <dbReference type="Proteomes" id="UP000554235"/>
    </source>
</evidence>
<organism evidence="8 9">
    <name type="scientific">Fusarium albosuccineum</name>
    <dbReference type="NCBI Taxonomy" id="1237068"/>
    <lineage>
        <taxon>Eukaryota</taxon>
        <taxon>Fungi</taxon>
        <taxon>Dikarya</taxon>
        <taxon>Ascomycota</taxon>
        <taxon>Pezizomycotina</taxon>
        <taxon>Sordariomycetes</taxon>
        <taxon>Hypocreomycetidae</taxon>
        <taxon>Hypocreales</taxon>
        <taxon>Nectriaceae</taxon>
        <taxon>Fusarium</taxon>
        <taxon>Fusarium decemcellulare species complex</taxon>
    </lineage>
</organism>
<reference evidence="8 9" key="1">
    <citation type="submission" date="2020-01" db="EMBL/GenBank/DDBJ databases">
        <title>Identification and distribution of gene clusters putatively required for synthesis of sphingolipid metabolism inhibitors in phylogenetically diverse species of the filamentous fungus Fusarium.</title>
        <authorList>
            <person name="Kim H.-S."/>
            <person name="Busman M."/>
            <person name="Brown D.W."/>
            <person name="Divon H."/>
            <person name="Uhlig S."/>
            <person name="Proctor R.H."/>
        </authorList>
    </citation>
    <scope>NUCLEOTIDE SEQUENCE [LARGE SCALE GENOMIC DNA]</scope>
    <source>
        <strain evidence="8 9">NRRL 20459</strain>
    </source>
</reference>
<dbReference type="InterPro" id="IPR036318">
    <property type="entry name" value="FAD-bd_PCMH-like_sf"/>
</dbReference>
<evidence type="ECO:0000256" key="5">
    <source>
        <dbReference type="ARBA" id="ARBA00023136"/>
    </source>
</evidence>
<keyword evidence="4" id="KW-1133">Transmembrane helix</keyword>
<evidence type="ECO:0000259" key="7">
    <source>
        <dbReference type="PROSITE" id="PS51387"/>
    </source>
</evidence>
<dbReference type="GO" id="GO:0005737">
    <property type="term" value="C:cytoplasm"/>
    <property type="evidence" value="ECO:0007669"/>
    <property type="project" value="TreeGrafter"/>
</dbReference>
<evidence type="ECO:0000256" key="1">
    <source>
        <dbReference type="ARBA" id="ARBA00004167"/>
    </source>
</evidence>
<dbReference type="Gene3D" id="3.30.465.10">
    <property type="match status" value="1"/>
</dbReference>
<dbReference type="OrthoDB" id="415825at2759"/>
<keyword evidence="9" id="KW-1185">Reference proteome</keyword>
<protein>
    <recommendedName>
        <fullName evidence="2">Delta(24)-sterol reductase</fullName>
        <ecNumber evidence="2">1.3.1.72</ecNumber>
    </recommendedName>
</protein>
<proteinExistence type="predicted"/>
<dbReference type="Pfam" id="PF01565">
    <property type="entry name" value="FAD_binding_4"/>
    <property type="match status" value="1"/>
</dbReference>
<dbReference type="GO" id="GO:0071949">
    <property type="term" value="F:FAD binding"/>
    <property type="evidence" value="ECO:0007669"/>
    <property type="project" value="InterPro"/>
</dbReference>
<gene>
    <name evidence="8" type="ORF">FALBO_10184</name>
</gene>
<dbReference type="GO" id="GO:0000246">
    <property type="term" value="F:Delta24(24-1) sterol reductase activity"/>
    <property type="evidence" value="ECO:0007669"/>
    <property type="project" value="TreeGrafter"/>
</dbReference>
<dbReference type="InterPro" id="IPR016166">
    <property type="entry name" value="FAD-bd_PCMH"/>
</dbReference>
<feature type="non-terminal residue" evidence="8">
    <location>
        <position position="382"/>
    </location>
</feature>
<dbReference type="PANTHER" id="PTHR10801">
    <property type="entry name" value="24-DEHYDROCHOLESTEROL REDUCTASE"/>
    <property type="match status" value="1"/>
</dbReference>
<dbReference type="InterPro" id="IPR006094">
    <property type="entry name" value="Oxid_FAD_bind_N"/>
</dbReference>
<dbReference type="GO" id="GO:0008202">
    <property type="term" value="P:steroid metabolic process"/>
    <property type="evidence" value="ECO:0007669"/>
    <property type="project" value="TreeGrafter"/>
</dbReference>
<keyword evidence="3" id="KW-0812">Transmembrane</keyword>
<dbReference type="EMBL" id="JAADYS010001439">
    <property type="protein sequence ID" value="KAF4463006.1"/>
    <property type="molecule type" value="Genomic_DNA"/>
</dbReference>
<sequence>MALSSPSNPPSPSPERGQRAMERHKKAVASIASAVRGFFERREPYRIFHGSTNSTRPQQTGKPVVDISALRNVLQVDRATRTALVEPNVPMDKLVESTLKHGLIPPVVMEFPGITAGGGFAGTAGESSSFKHGFFNDTVNWAEMILGNGDVVRASREERADLFRGAAGAVGSLGVTTLLELQLQEAKKFVRTTYHRTSSVAEAVARIRSETDNPANDYVDGILFSKDHGVVVTGTLTDDKPADTKIQTFSGSWDPWYYLHVQDRTRNVPSAGPTASTSDSAASSSPVDYIPLAEYLFRYDRGGFWVGAAAFTYFKGVPFTRFFRWFLDDFLHTRMLYRALHGSGESARFIVQDLGLPYRTAEAFVDYTAENFNIWPLWLCPL</sequence>
<evidence type="ECO:0000256" key="3">
    <source>
        <dbReference type="ARBA" id="ARBA00022692"/>
    </source>
</evidence>
<dbReference type="EC" id="1.3.1.72" evidence="2"/>
<dbReference type="PANTHER" id="PTHR10801:SF10">
    <property type="entry name" value="FAD BINDING DOMAIN PROTEIN (AFU_ORTHOLOGUE AFUA_6G14300)"/>
    <property type="match status" value="1"/>
</dbReference>
<evidence type="ECO:0000313" key="8">
    <source>
        <dbReference type="EMBL" id="KAF4463006.1"/>
    </source>
</evidence>
<dbReference type="PROSITE" id="PS51387">
    <property type="entry name" value="FAD_PCMH"/>
    <property type="match status" value="1"/>
</dbReference>
<dbReference type="GO" id="GO:0050614">
    <property type="term" value="F:Delta24-sterol reductase activity"/>
    <property type="evidence" value="ECO:0007669"/>
    <property type="project" value="UniProtKB-EC"/>
</dbReference>
<dbReference type="FunFam" id="3.30.465.10:FF:000031">
    <property type="entry name" value="FAD binding domain protein"/>
    <property type="match status" value="1"/>
</dbReference>
<dbReference type="InterPro" id="IPR016169">
    <property type="entry name" value="FAD-bd_PCMH_sub2"/>
</dbReference>
<dbReference type="Proteomes" id="UP000554235">
    <property type="component" value="Unassembled WGS sequence"/>
</dbReference>